<evidence type="ECO:0000313" key="3">
    <source>
        <dbReference type="EMBL" id="SKA89946.1"/>
    </source>
</evidence>
<dbReference type="AlphaFoldDB" id="A0A1T4XKD3"/>
<dbReference type="PANTHER" id="PTHR30486">
    <property type="entry name" value="TWITCHING MOTILITY PROTEIN PILT"/>
    <property type="match status" value="1"/>
</dbReference>
<dbReference type="Pfam" id="PF00437">
    <property type="entry name" value="T2SSE"/>
    <property type="match status" value="1"/>
</dbReference>
<evidence type="ECO:0000313" key="4">
    <source>
        <dbReference type="Proteomes" id="UP000190286"/>
    </source>
</evidence>
<dbReference type="EMBL" id="FUYF01000011">
    <property type="protein sequence ID" value="SKA89946.1"/>
    <property type="molecule type" value="Genomic_DNA"/>
</dbReference>
<dbReference type="InterPro" id="IPR050921">
    <property type="entry name" value="T4SS_GSP_E_ATPase"/>
</dbReference>
<dbReference type="InterPro" id="IPR027417">
    <property type="entry name" value="P-loop_NTPase"/>
</dbReference>
<name>A0A1T4XKD3_9FIRM</name>
<gene>
    <name evidence="3" type="ORF">SAMN02745178_01989</name>
</gene>
<sequence>MELTEILRIAVNEGASDVFVVAGLPLTFKINGHQDRRGAVLMPDDTEVVIRALYQQARRDPEQRLNSPSVDDDFSFSMRDLGRFRANVLRQRGSLAAVLRVIRFGLPDPAALGIPPQVLSFARRRQGLVLVTGPAGSGKSTTLACMIDAINREREGHIITMEDPIEFIHHHNRCIVTQREIGTDTRTYVQALRGALRESPDVILLGEMRDDETMEVAMQAAETGQLLFSTLHTTGAANTMDRIIDAFPAARQGQVRVQLAMILQGVISQQLVPTTDGGQTVAFEIMDSTPAIRTLIREGRTHQIDASIQAGAALGMCTMDDSLAALCRAGRITKETALTYCLHLETMQRKLAAVR</sequence>
<dbReference type="OrthoDB" id="9808272at2"/>
<protein>
    <submittedName>
        <fullName evidence="3">Twitching motility protein PilT</fullName>
    </submittedName>
</protein>
<keyword evidence="4" id="KW-1185">Reference proteome</keyword>
<dbReference type="PROSITE" id="PS00662">
    <property type="entry name" value="T2SP_E"/>
    <property type="match status" value="1"/>
</dbReference>
<dbReference type="Proteomes" id="UP000190286">
    <property type="component" value="Unassembled WGS sequence"/>
</dbReference>
<feature type="domain" description="Bacterial type II secretion system protein E" evidence="2">
    <location>
        <begin position="196"/>
        <end position="210"/>
    </location>
</feature>
<reference evidence="3 4" key="1">
    <citation type="submission" date="2017-02" db="EMBL/GenBank/DDBJ databases">
        <authorList>
            <person name="Peterson S.W."/>
        </authorList>
    </citation>
    <scope>NUCLEOTIDE SEQUENCE [LARGE SCALE GENOMIC DNA]</scope>
    <source>
        <strain evidence="3 4">ATCC 27749</strain>
    </source>
</reference>
<dbReference type="Gene3D" id="3.30.450.90">
    <property type="match status" value="1"/>
</dbReference>
<dbReference type="NCBIfam" id="TIGR01420">
    <property type="entry name" value="pilT_fam"/>
    <property type="match status" value="1"/>
</dbReference>
<comment type="similarity">
    <text evidence="1">Belongs to the GSP E family.</text>
</comment>
<dbReference type="SUPFAM" id="SSF52540">
    <property type="entry name" value="P-loop containing nucleoside triphosphate hydrolases"/>
    <property type="match status" value="1"/>
</dbReference>
<dbReference type="GeneID" id="93338439"/>
<dbReference type="GO" id="GO:0005524">
    <property type="term" value="F:ATP binding"/>
    <property type="evidence" value="ECO:0007669"/>
    <property type="project" value="InterPro"/>
</dbReference>
<accession>A0A1T4XKD3</accession>
<dbReference type="RefSeq" id="WP_078784886.1">
    <property type="nucleotide sequence ID" value="NZ_FUYF01000011.1"/>
</dbReference>
<dbReference type="InterPro" id="IPR006321">
    <property type="entry name" value="PilT/PilU"/>
</dbReference>
<organism evidence="3 4">
    <name type="scientific">Gemmiger formicilis</name>
    <dbReference type="NCBI Taxonomy" id="745368"/>
    <lineage>
        <taxon>Bacteria</taxon>
        <taxon>Bacillati</taxon>
        <taxon>Bacillota</taxon>
        <taxon>Clostridia</taxon>
        <taxon>Eubacteriales</taxon>
        <taxon>Gemmiger</taxon>
    </lineage>
</organism>
<evidence type="ECO:0000259" key="2">
    <source>
        <dbReference type="PROSITE" id="PS00662"/>
    </source>
</evidence>
<proteinExistence type="inferred from homology"/>
<dbReference type="STRING" id="745368.SAMN02745178_01989"/>
<dbReference type="InterPro" id="IPR001482">
    <property type="entry name" value="T2SS/T4SS_dom"/>
</dbReference>
<evidence type="ECO:0000256" key="1">
    <source>
        <dbReference type="ARBA" id="ARBA00006611"/>
    </source>
</evidence>
<dbReference type="Gene3D" id="3.40.50.300">
    <property type="entry name" value="P-loop containing nucleotide triphosphate hydrolases"/>
    <property type="match status" value="1"/>
</dbReference>
<dbReference type="GO" id="GO:0016887">
    <property type="term" value="F:ATP hydrolysis activity"/>
    <property type="evidence" value="ECO:0007669"/>
    <property type="project" value="InterPro"/>
</dbReference>
<dbReference type="CDD" id="cd01131">
    <property type="entry name" value="PilT"/>
    <property type="match status" value="1"/>
</dbReference>